<dbReference type="Proteomes" id="UP000554482">
    <property type="component" value="Unassembled WGS sequence"/>
</dbReference>
<evidence type="ECO:0000313" key="2">
    <source>
        <dbReference type="Proteomes" id="UP000554482"/>
    </source>
</evidence>
<organism evidence="1 2">
    <name type="scientific">Thalictrum thalictroides</name>
    <name type="common">Rue-anemone</name>
    <name type="synonym">Anemone thalictroides</name>
    <dbReference type="NCBI Taxonomy" id="46969"/>
    <lineage>
        <taxon>Eukaryota</taxon>
        <taxon>Viridiplantae</taxon>
        <taxon>Streptophyta</taxon>
        <taxon>Embryophyta</taxon>
        <taxon>Tracheophyta</taxon>
        <taxon>Spermatophyta</taxon>
        <taxon>Magnoliopsida</taxon>
        <taxon>Ranunculales</taxon>
        <taxon>Ranunculaceae</taxon>
        <taxon>Thalictroideae</taxon>
        <taxon>Thalictrum</taxon>
    </lineage>
</organism>
<dbReference type="EMBL" id="JABWDY010019925">
    <property type="protein sequence ID" value="KAF5193534.1"/>
    <property type="molecule type" value="Genomic_DNA"/>
</dbReference>
<protein>
    <submittedName>
        <fullName evidence="1">Uncharacterized protein</fullName>
    </submittedName>
</protein>
<gene>
    <name evidence="1" type="ORF">FRX31_016878</name>
</gene>
<evidence type="ECO:0000313" key="1">
    <source>
        <dbReference type="EMBL" id="KAF5193534.1"/>
    </source>
</evidence>
<name>A0A7J6W849_THATH</name>
<proteinExistence type="predicted"/>
<reference evidence="1 2" key="1">
    <citation type="submission" date="2020-06" db="EMBL/GenBank/DDBJ databases">
        <title>Transcriptomic and genomic resources for Thalictrum thalictroides and T. hernandezii: Facilitating candidate gene discovery in an emerging model plant lineage.</title>
        <authorList>
            <person name="Arias T."/>
            <person name="Riano-Pachon D.M."/>
            <person name="Di Stilio V.S."/>
        </authorList>
    </citation>
    <scope>NUCLEOTIDE SEQUENCE [LARGE SCALE GENOMIC DNA]</scope>
    <source>
        <strain evidence="2">cv. WT478/WT964</strain>
        <tissue evidence="1">Leaves</tissue>
    </source>
</reference>
<feature type="non-terminal residue" evidence="1">
    <location>
        <position position="1"/>
    </location>
</feature>
<comment type="caution">
    <text evidence="1">The sequence shown here is derived from an EMBL/GenBank/DDBJ whole genome shotgun (WGS) entry which is preliminary data.</text>
</comment>
<accession>A0A7J6W849</accession>
<keyword evidence="2" id="KW-1185">Reference proteome</keyword>
<sequence>FLLCTSTNRWHNSYTYFSILQKRLIPTINEGKHPLSMDTELKYSWEAFEQPEKLFLHKPFRVLCIPTIARELFSVMVMECYSNYYIPTMVEE</sequence>
<dbReference type="AlphaFoldDB" id="A0A7J6W849"/>